<reference evidence="1" key="1">
    <citation type="journal article" date="2020" name="Fungal Divers.">
        <title>Resolving the Mortierellaceae phylogeny through synthesis of multi-gene phylogenetics and phylogenomics.</title>
        <authorList>
            <person name="Vandepol N."/>
            <person name="Liber J."/>
            <person name="Desiro A."/>
            <person name="Na H."/>
            <person name="Kennedy M."/>
            <person name="Barry K."/>
            <person name="Grigoriev I.V."/>
            <person name="Miller A.N."/>
            <person name="O'Donnell K."/>
            <person name="Stajich J.E."/>
            <person name="Bonito G."/>
        </authorList>
    </citation>
    <scope>NUCLEOTIDE SEQUENCE</scope>
    <source>
        <strain evidence="1">NRRL 2591</strain>
    </source>
</reference>
<accession>A0A9P6FFW7</accession>
<evidence type="ECO:0000313" key="1">
    <source>
        <dbReference type="EMBL" id="KAF9550352.1"/>
    </source>
</evidence>
<organism evidence="1 2">
    <name type="scientific">Mortierella hygrophila</name>
    <dbReference type="NCBI Taxonomy" id="979708"/>
    <lineage>
        <taxon>Eukaryota</taxon>
        <taxon>Fungi</taxon>
        <taxon>Fungi incertae sedis</taxon>
        <taxon>Mucoromycota</taxon>
        <taxon>Mortierellomycotina</taxon>
        <taxon>Mortierellomycetes</taxon>
        <taxon>Mortierellales</taxon>
        <taxon>Mortierellaceae</taxon>
        <taxon>Mortierella</taxon>
    </lineage>
</organism>
<dbReference type="AlphaFoldDB" id="A0A9P6FFW7"/>
<name>A0A9P6FFW7_9FUNG</name>
<dbReference type="Proteomes" id="UP000723463">
    <property type="component" value="Unassembled WGS sequence"/>
</dbReference>
<keyword evidence="2" id="KW-1185">Reference proteome</keyword>
<dbReference type="EMBL" id="JAAAXW010000011">
    <property type="protein sequence ID" value="KAF9550352.1"/>
    <property type="molecule type" value="Genomic_DNA"/>
</dbReference>
<gene>
    <name evidence="1" type="ORF">EC957_000654</name>
</gene>
<sequence>MAMPRNQRQETVAPIGALDALLDSIAATGELTDDHIMCLMHIMGQQGNITTTSVLGALRILDNNPGSA</sequence>
<protein>
    <submittedName>
        <fullName evidence="1">Uncharacterized protein</fullName>
    </submittedName>
</protein>
<evidence type="ECO:0000313" key="2">
    <source>
        <dbReference type="Proteomes" id="UP000723463"/>
    </source>
</evidence>
<comment type="caution">
    <text evidence="1">The sequence shown here is derived from an EMBL/GenBank/DDBJ whole genome shotgun (WGS) entry which is preliminary data.</text>
</comment>
<proteinExistence type="predicted"/>